<dbReference type="SMART" id="SM00382">
    <property type="entry name" value="AAA"/>
    <property type="match status" value="1"/>
</dbReference>
<gene>
    <name evidence="10" type="ORF">GCM10009681_53780</name>
</gene>
<evidence type="ECO:0000259" key="8">
    <source>
        <dbReference type="PROSITE" id="PS50893"/>
    </source>
</evidence>
<feature type="transmembrane region" description="Helical" evidence="7">
    <location>
        <begin position="165"/>
        <end position="186"/>
    </location>
</feature>
<comment type="caution">
    <text evidence="10">The sequence shown here is derived from an EMBL/GenBank/DDBJ whole genome shotgun (WGS) entry which is preliminary data.</text>
</comment>
<dbReference type="PROSITE" id="PS50929">
    <property type="entry name" value="ABC_TM1F"/>
    <property type="match status" value="1"/>
</dbReference>
<proteinExistence type="predicted"/>
<dbReference type="RefSeq" id="WP_344088015.1">
    <property type="nucleotide sequence ID" value="NZ_BAAALS010000043.1"/>
</dbReference>
<keyword evidence="11" id="KW-1185">Reference proteome</keyword>
<dbReference type="InterPro" id="IPR036640">
    <property type="entry name" value="ABC1_TM_sf"/>
</dbReference>
<dbReference type="InterPro" id="IPR011527">
    <property type="entry name" value="ABC1_TM_dom"/>
</dbReference>
<keyword evidence="4" id="KW-0067">ATP-binding</keyword>
<keyword evidence="2 7" id="KW-0812">Transmembrane</keyword>
<feature type="transmembrane region" description="Helical" evidence="7">
    <location>
        <begin position="20"/>
        <end position="49"/>
    </location>
</feature>
<keyword evidence="5 7" id="KW-1133">Transmembrane helix</keyword>
<evidence type="ECO:0000313" key="10">
    <source>
        <dbReference type="EMBL" id="GAA1775480.1"/>
    </source>
</evidence>
<evidence type="ECO:0000256" key="6">
    <source>
        <dbReference type="ARBA" id="ARBA00023136"/>
    </source>
</evidence>
<dbReference type="InterPro" id="IPR039421">
    <property type="entry name" value="Type_1_exporter"/>
</dbReference>
<evidence type="ECO:0000256" key="2">
    <source>
        <dbReference type="ARBA" id="ARBA00022692"/>
    </source>
</evidence>
<dbReference type="InterPro" id="IPR003439">
    <property type="entry name" value="ABC_transporter-like_ATP-bd"/>
</dbReference>
<evidence type="ECO:0008006" key="12">
    <source>
        <dbReference type="Google" id="ProtNLM"/>
    </source>
</evidence>
<dbReference type="NCBIfam" id="TIGR02868">
    <property type="entry name" value="CydC"/>
    <property type="match status" value="1"/>
</dbReference>
<keyword evidence="6 7" id="KW-0472">Membrane</keyword>
<accession>A0ABP4XBJ7</accession>
<dbReference type="SUPFAM" id="SSF90123">
    <property type="entry name" value="ABC transporter transmembrane region"/>
    <property type="match status" value="1"/>
</dbReference>
<evidence type="ECO:0000256" key="1">
    <source>
        <dbReference type="ARBA" id="ARBA00004651"/>
    </source>
</evidence>
<dbReference type="Pfam" id="PF00005">
    <property type="entry name" value="ABC_tran"/>
    <property type="match status" value="1"/>
</dbReference>
<dbReference type="Proteomes" id="UP001500655">
    <property type="component" value="Unassembled WGS sequence"/>
</dbReference>
<feature type="transmembrane region" description="Helical" evidence="7">
    <location>
        <begin position="244"/>
        <end position="272"/>
    </location>
</feature>
<evidence type="ECO:0000256" key="3">
    <source>
        <dbReference type="ARBA" id="ARBA00022741"/>
    </source>
</evidence>
<dbReference type="EMBL" id="BAAALS010000043">
    <property type="protein sequence ID" value="GAA1775480.1"/>
    <property type="molecule type" value="Genomic_DNA"/>
</dbReference>
<organism evidence="10 11">
    <name type="scientific">Luedemannella helvata</name>
    <dbReference type="NCBI Taxonomy" id="349315"/>
    <lineage>
        <taxon>Bacteria</taxon>
        <taxon>Bacillati</taxon>
        <taxon>Actinomycetota</taxon>
        <taxon>Actinomycetes</taxon>
        <taxon>Micromonosporales</taxon>
        <taxon>Micromonosporaceae</taxon>
        <taxon>Luedemannella</taxon>
    </lineage>
</organism>
<dbReference type="Gene3D" id="3.40.50.300">
    <property type="entry name" value="P-loop containing nucleotide triphosphate hydrolases"/>
    <property type="match status" value="1"/>
</dbReference>
<dbReference type="PANTHER" id="PTHR24221">
    <property type="entry name" value="ATP-BINDING CASSETTE SUB-FAMILY B"/>
    <property type="match status" value="1"/>
</dbReference>
<keyword evidence="3" id="KW-0547">Nucleotide-binding</keyword>
<dbReference type="PANTHER" id="PTHR24221:SF654">
    <property type="entry name" value="ATP-BINDING CASSETTE SUB-FAMILY B MEMBER 6"/>
    <property type="match status" value="1"/>
</dbReference>
<evidence type="ECO:0000256" key="5">
    <source>
        <dbReference type="ARBA" id="ARBA00022989"/>
    </source>
</evidence>
<evidence type="ECO:0000256" key="7">
    <source>
        <dbReference type="SAM" id="Phobius"/>
    </source>
</evidence>
<protein>
    <recommendedName>
        <fullName evidence="12">Thiol reductant ABC exporter subunit CydC</fullName>
    </recommendedName>
</protein>
<name>A0ABP4XBJ7_9ACTN</name>
<dbReference type="SUPFAM" id="SSF52540">
    <property type="entry name" value="P-loop containing nucleoside triphosphate hydrolases"/>
    <property type="match status" value="1"/>
</dbReference>
<evidence type="ECO:0000313" key="11">
    <source>
        <dbReference type="Proteomes" id="UP001500655"/>
    </source>
</evidence>
<dbReference type="InterPro" id="IPR027417">
    <property type="entry name" value="P-loop_NTPase"/>
</dbReference>
<sequence>MTGAGALLREIRRLGGGRRLARLAVAGVVAAGTELTGLALLGCATWLLVTAADQPPISALTVAIVGVRTFAIARGLGRYLDRLVSHDAALRVLADVRTAVFAAMARPAREPDTSPDEGDRLARLVEDVDSVQDVLLRCLLPAGVTVLAGGVTLAVTGAVLPAAVLPLAVGLIVVGVLLPVAAFGAARRAADGLASARAAVVGAAVDVSHGAADLIATGAVAAAVAVAAAEADRVAAVERRAGRVAAAVGGVAAVVPGLTAAGVALVAAPAVAAGETSGAYAAVVILLALGKVEAAGVLPDAATRYAHLRGALDRVLAVLAPPTAAPAVPARATGAPAPAVVAGTPAPPVDVRLRGVRARYADDRAPALDGIDLDVGPGRRVALVGPSGSGKSTVLAVIAGTVVPEAGSVGVAGAAPDPETAWRQVSGVMADAHVFHASVGENVSLGRPGVDDDAARAALRTAGLPGWADALDRVVGEDGGQLSGGERQRLLLARALAVPPPVLLLDEPTEGLDPAAAAEVLRAVLAAVPRAAVVVAAHQLAVVADADEIVVLDAGRVLERGDHAGLLAQQGWYAREWAAQVASAEGYRAHATTG</sequence>
<dbReference type="PROSITE" id="PS00211">
    <property type="entry name" value="ABC_TRANSPORTER_1"/>
    <property type="match status" value="1"/>
</dbReference>
<feature type="transmembrane region" description="Helical" evidence="7">
    <location>
        <begin position="138"/>
        <end position="159"/>
    </location>
</feature>
<dbReference type="InterPro" id="IPR014223">
    <property type="entry name" value="ABC_CydC/D"/>
</dbReference>
<reference evidence="11" key="1">
    <citation type="journal article" date="2019" name="Int. J. Syst. Evol. Microbiol.">
        <title>The Global Catalogue of Microorganisms (GCM) 10K type strain sequencing project: providing services to taxonomists for standard genome sequencing and annotation.</title>
        <authorList>
            <consortium name="The Broad Institute Genomics Platform"/>
            <consortium name="The Broad Institute Genome Sequencing Center for Infectious Disease"/>
            <person name="Wu L."/>
            <person name="Ma J."/>
        </authorList>
    </citation>
    <scope>NUCLEOTIDE SEQUENCE [LARGE SCALE GENOMIC DNA]</scope>
    <source>
        <strain evidence="11">JCM 13249</strain>
    </source>
</reference>
<dbReference type="InterPro" id="IPR017871">
    <property type="entry name" value="ABC_transporter-like_CS"/>
</dbReference>
<evidence type="ECO:0000259" key="9">
    <source>
        <dbReference type="PROSITE" id="PS50929"/>
    </source>
</evidence>
<comment type="subcellular location">
    <subcellularLocation>
        <location evidence="1">Cell membrane</location>
        <topology evidence="1">Multi-pass membrane protein</topology>
    </subcellularLocation>
</comment>
<dbReference type="Gene3D" id="1.20.1560.10">
    <property type="entry name" value="ABC transporter type 1, transmembrane domain"/>
    <property type="match status" value="1"/>
</dbReference>
<evidence type="ECO:0000256" key="4">
    <source>
        <dbReference type="ARBA" id="ARBA00022840"/>
    </source>
</evidence>
<feature type="domain" description="ABC transporter" evidence="8">
    <location>
        <begin position="351"/>
        <end position="579"/>
    </location>
</feature>
<dbReference type="PROSITE" id="PS50893">
    <property type="entry name" value="ABC_TRANSPORTER_2"/>
    <property type="match status" value="1"/>
</dbReference>
<feature type="transmembrane region" description="Helical" evidence="7">
    <location>
        <begin position="55"/>
        <end position="73"/>
    </location>
</feature>
<feature type="transmembrane region" description="Helical" evidence="7">
    <location>
        <begin position="278"/>
        <end position="299"/>
    </location>
</feature>
<dbReference type="InterPro" id="IPR003593">
    <property type="entry name" value="AAA+_ATPase"/>
</dbReference>
<feature type="domain" description="ABC transmembrane type-1" evidence="9">
    <location>
        <begin position="24"/>
        <end position="289"/>
    </location>
</feature>